<evidence type="ECO:0000259" key="11">
    <source>
        <dbReference type="PROSITE" id="PS50929"/>
    </source>
</evidence>
<gene>
    <name evidence="12" type="primary">ABCC3</name>
    <name evidence="12" type="ORF">QJS10_CPB22g01090</name>
</gene>
<evidence type="ECO:0000313" key="13">
    <source>
        <dbReference type="Proteomes" id="UP001180020"/>
    </source>
</evidence>
<sequence>MNSLLSVGHKKTLDIEDVPQLVNEDSVFGVFPVFQTKLDSCSSGGEIGTLNLVKALVFTTWKKILVTGLFVLINTTSTYVGPYLIGEFVQYLIDRDKYPNRGYVLVSAFVVAKIFECLSQRHWFFRLHQVNIRVRALLVTMIYKKGLKLSSQSRQGRTSGEIINIMSVDAERIGLFSWYIHDLWMIPIQVTLALLILHKNLGLASLATLAATILIMLVNFPLGKMQQKYQEGLMESKDVRMKATSEILRNMRILKLQGWEMKFLSKIVELRKNERHWLKKLLYTEAMTTFVLWGSPTFILGKVLSALATFGVLEEPIYSLPDTIQMVIQTRVSLDRISSFLRLEDLQHDFIEKPPKGSTDVAVEISDGNFSWDPSSSNPTLKDLNVQVMHGMRVAVCGTVGSGKSSLLSCILGEIPKTSGTVKLCGTTAYVAQTPWIQSGKIEDNVLFGEEMERERYERVLEACSLKKDLEILPFGDQTIIGERGINLSGGQKQRIQIARALYHGADIYLFDDPFSAVDAHTGSHLFKECLLGLLASKTVIYVTHQLEFLTSADLILVLKDGKITQTGKYEDILNSGTDFIELVGAHEKALSALDSMDLKAKTSTDVVVENVEEKKDEHNGEINEISVPKGQLVQEEEREKGRVSFSVYWKYMTMAYKGILVPFILIAHIVFEVLQIGSNYWMAWAAPVAEGVTPHVTGSLLILVYVILALGSSLCTLVRDLLLRIAGYQTATLLFNKLHMCIFRAPMSFFDATLSGRILNRGIINPVIAGLAVTYGLNLNSIQGWVIWMLCNVENQIISVERILQYTCIPSEPPLTIEANKPDDNWPLCGEVHIHDLQVRYAPHMPFVLRGLTCTFSGGMKTGIVGRTGSGKSTLIQTLFRIIDPTVGHITIDGIDISTIGLHDLRSRLSIIPQDPTMFEGTVRSNLDPLDDYTDEQVWGAIDRCQLGEEVRRKEGKLYSSVSENGENWSVGQRQLVCLGRVILKKSKVLVLDEATASVDTSTDSLIQSTLRQQFSDSTVITIAHRITSVLDSDMVLLLDNGKILEFDTPGRLLENKSSGFAKLVAEYTMRSKGIEAFEPVEARTYEWGDHQHHEC</sequence>
<feature type="domain" description="ABC transmembrane type-1" evidence="11">
    <location>
        <begin position="65"/>
        <end position="301"/>
    </location>
</feature>
<dbReference type="PROSITE" id="PS00211">
    <property type="entry name" value="ABC_TRANSPORTER_1"/>
    <property type="match status" value="1"/>
</dbReference>
<dbReference type="SMART" id="SM00382">
    <property type="entry name" value="AAA"/>
    <property type="match status" value="2"/>
</dbReference>
<comment type="caution">
    <text evidence="12">The sequence shown here is derived from an EMBL/GenBank/DDBJ whole genome shotgun (WGS) entry which is preliminary data.</text>
</comment>
<dbReference type="CDD" id="cd03244">
    <property type="entry name" value="ABCC_MRP_domain2"/>
    <property type="match status" value="1"/>
</dbReference>
<dbReference type="InterPro" id="IPR044746">
    <property type="entry name" value="ABCC_6TM_D1"/>
</dbReference>
<dbReference type="AlphaFoldDB" id="A0AAV9BYI4"/>
<feature type="domain" description="ABC transporter" evidence="10">
    <location>
        <begin position="833"/>
        <end position="1067"/>
    </location>
</feature>
<dbReference type="FunFam" id="3.40.50.300:FF:000508">
    <property type="entry name" value="ABC transporter C family member 5"/>
    <property type="match status" value="1"/>
</dbReference>
<keyword evidence="8 9" id="KW-0472">Membrane</keyword>
<dbReference type="PANTHER" id="PTHR24223:SF181">
    <property type="entry name" value="ABC TRANSPORTER C FAMILY MEMBER 3"/>
    <property type="match status" value="1"/>
</dbReference>
<evidence type="ECO:0000256" key="4">
    <source>
        <dbReference type="ARBA" id="ARBA00022692"/>
    </source>
</evidence>
<dbReference type="GO" id="GO:0140359">
    <property type="term" value="F:ABC-type transporter activity"/>
    <property type="evidence" value="ECO:0007669"/>
    <property type="project" value="InterPro"/>
</dbReference>
<keyword evidence="5" id="KW-0547">Nucleotide-binding</keyword>
<keyword evidence="3" id="KW-0813">Transport</keyword>
<evidence type="ECO:0000256" key="6">
    <source>
        <dbReference type="ARBA" id="ARBA00022840"/>
    </source>
</evidence>
<keyword evidence="13" id="KW-1185">Reference proteome</keyword>
<reference evidence="12" key="2">
    <citation type="submission" date="2023-06" db="EMBL/GenBank/DDBJ databases">
        <authorList>
            <person name="Ma L."/>
            <person name="Liu K.-W."/>
            <person name="Li Z."/>
            <person name="Hsiao Y.-Y."/>
            <person name="Qi Y."/>
            <person name="Fu T."/>
            <person name="Tang G."/>
            <person name="Zhang D."/>
            <person name="Sun W.-H."/>
            <person name="Liu D.-K."/>
            <person name="Li Y."/>
            <person name="Chen G.-Z."/>
            <person name="Liu X.-D."/>
            <person name="Liao X.-Y."/>
            <person name="Jiang Y.-T."/>
            <person name="Yu X."/>
            <person name="Hao Y."/>
            <person name="Huang J."/>
            <person name="Zhao X.-W."/>
            <person name="Ke S."/>
            <person name="Chen Y.-Y."/>
            <person name="Wu W.-L."/>
            <person name="Hsu J.-L."/>
            <person name="Lin Y.-F."/>
            <person name="Huang M.-D."/>
            <person name="Li C.-Y."/>
            <person name="Huang L."/>
            <person name="Wang Z.-W."/>
            <person name="Zhao X."/>
            <person name="Zhong W.-Y."/>
            <person name="Peng D.-H."/>
            <person name="Ahmad S."/>
            <person name="Lan S."/>
            <person name="Zhang J.-S."/>
            <person name="Tsai W.-C."/>
            <person name="Van De Peer Y."/>
            <person name="Liu Z.-J."/>
        </authorList>
    </citation>
    <scope>NUCLEOTIDE SEQUENCE</scope>
    <source>
        <strain evidence="12">CP</strain>
        <tissue evidence="12">Leaves</tissue>
    </source>
</reference>
<evidence type="ECO:0000256" key="9">
    <source>
        <dbReference type="SAM" id="Phobius"/>
    </source>
</evidence>
<evidence type="ECO:0000313" key="12">
    <source>
        <dbReference type="EMBL" id="KAK1281860.1"/>
    </source>
</evidence>
<feature type="domain" description="ABC transporter" evidence="10">
    <location>
        <begin position="363"/>
        <end position="586"/>
    </location>
</feature>
<proteinExistence type="inferred from homology"/>
<dbReference type="Pfam" id="PF00664">
    <property type="entry name" value="ABC_membrane"/>
    <property type="match status" value="2"/>
</dbReference>
<feature type="transmembrane region" description="Helical" evidence="9">
    <location>
        <begin position="102"/>
        <end position="119"/>
    </location>
</feature>
<feature type="transmembrane region" description="Helical" evidence="9">
    <location>
        <begin position="176"/>
        <end position="197"/>
    </location>
</feature>
<dbReference type="InterPro" id="IPR050173">
    <property type="entry name" value="ABC_transporter_C-like"/>
</dbReference>
<dbReference type="InterPro" id="IPR027417">
    <property type="entry name" value="P-loop_NTPase"/>
</dbReference>
<evidence type="ECO:0000256" key="3">
    <source>
        <dbReference type="ARBA" id="ARBA00022448"/>
    </source>
</evidence>
<dbReference type="FunFam" id="3.40.50.300:FF:000169">
    <property type="entry name" value="ABC transporter C family member 3"/>
    <property type="match status" value="1"/>
</dbReference>
<feature type="transmembrane region" description="Helical" evidence="9">
    <location>
        <begin position="660"/>
        <end position="679"/>
    </location>
</feature>
<dbReference type="GO" id="GO:0016020">
    <property type="term" value="C:membrane"/>
    <property type="evidence" value="ECO:0007669"/>
    <property type="project" value="UniProtKB-SubCell"/>
</dbReference>
<dbReference type="PROSITE" id="PS50893">
    <property type="entry name" value="ABC_TRANSPORTER_2"/>
    <property type="match status" value="2"/>
</dbReference>
<dbReference type="GO" id="GO:0005524">
    <property type="term" value="F:ATP binding"/>
    <property type="evidence" value="ECO:0007669"/>
    <property type="project" value="UniProtKB-KW"/>
</dbReference>
<dbReference type="InterPro" id="IPR003439">
    <property type="entry name" value="ABC_transporter-like_ATP-bd"/>
</dbReference>
<evidence type="ECO:0000256" key="2">
    <source>
        <dbReference type="ARBA" id="ARBA00009726"/>
    </source>
</evidence>
<dbReference type="PROSITE" id="PS50929">
    <property type="entry name" value="ABC_TM1F"/>
    <property type="match status" value="2"/>
</dbReference>
<dbReference type="InterPro" id="IPR011527">
    <property type="entry name" value="ABC1_TM_dom"/>
</dbReference>
<accession>A0AAV9BYI4</accession>
<dbReference type="CDD" id="cd03250">
    <property type="entry name" value="ABCC_MRP_domain1"/>
    <property type="match status" value="1"/>
</dbReference>
<dbReference type="InterPro" id="IPR017871">
    <property type="entry name" value="ABC_transporter-like_CS"/>
</dbReference>
<evidence type="ECO:0000256" key="7">
    <source>
        <dbReference type="ARBA" id="ARBA00022989"/>
    </source>
</evidence>
<dbReference type="SUPFAM" id="SSF90123">
    <property type="entry name" value="ABC transporter transmembrane region"/>
    <property type="match status" value="2"/>
</dbReference>
<dbReference type="Gene3D" id="1.20.1560.10">
    <property type="entry name" value="ABC transporter type 1, transmembrane domain"/>
    <property type="match status" value="2"/>
</dbReference>
<dbReference type="FunFam" id="1.20.1560.10:FF:000003">
    <property type="entry name" value="ABC transporter C family member 10"/>
    <property type="match status" value="1"/>
</dbReference>
<dbReference type="CDD" id="cd18579">
    <property type="entry name" value="ABC_6TM_ABCC_D1"/>
    <property type="match status" value="1"/>
</dbReference>
<organism evidence="12 13">
    <name type="scientific">Acorus calamus</name>
    <name type="common">Sweet flag</name>
    <dbReference type="NCBI Taxonomy" id="4465"/>
    <lineage>
        <taxon>Eukaryota</taxon>
        <taxon>Viridiplantae</taxon>
        <taxon>Streptophyta</taxon>
        <taxon>Embryophyta</taxon>
        <taxon>Tracheophyta</taxon>
        <taxon>Spermatophyta</taxon>
        <taxon>Magnoliopsida</taxon>
        <taxon>Liliopsida</taxon>
        <taxon>Acoraceae</taxon>
        <taxon>Acorus</taxon>
    </lineage>
</organism>
<evidence type="ECO:0000256" key="1">
    <source>
        <dbReference type="ARBA" id="ARBA00004141"/>
    </source>
</evidence>
<dbReference type="SUPFAM" id="SSF52540">
    <property type="entry name" value="P-loop containing nucleoside triphosphate hydrolases"/>
    <property type="match status" value="2"/>
</dbReference>
<evidence type="ECO:0000256" key="8">
    <source>
        <dbReference type="ARBA" id="ARBA00023136"/>
    </source>
</evidence>
<dbReference type="InterPro" id="IPR036640">
    <property type="entry name" value="ABC1_TM_sf"/>
</dbReference>
<comment type="similarity">
    <text evidence="2">Belongs to the ABC transporter superfamily. ABCC family. Conjugate transporter (TC 3.A.1.208) subfamily.</text>
</comment>
<feature type="transmembrane region" description="Helical" evidence="9">
    <location>
        <begin position="203"/>
        <end position="222"/>
    </location>
</feature>
<feature type="transmembrane region" description="Helical" evidence="9">
    <location>
        <begin position="64"/>
        <end position="82"/>
    </location>
</feature>
<keyword evidence="6" id="KW-0067">ATP-binding</keyword>
<dbReference type="PANTHER" id="PTHR24223">
    <property type="entry name" value="ATP-BINDING CASSETTE SUB-FAMILY C"/>
    <property type="match status" value="1"/>
</dbReference>
<evidence type="ECO:0000259" key="10">
    <source>
        <dbReference type="PROSITE" id="PS50893"/>
    </source>
</evidence>
<dbReference type="InterPro" id="IPR003593">
    <property type="entry name" value="AAA+_ATPase"/>
</dbReference>
<keyword evidence="4 9" id="KW-0812">Transmembrane</keyword>
<feature type="domain" description="ABC transmembrane type-1" evidence="11">
    <location>
        <begin position="664"/>
        <end position="762"/>
    </location>
</feature>
<feature type="transmembrane region" description="Helical" evidence="9">
    <location>
        <begin position="699"/>
        <end position="719"/>
    </location>
</feature>
<dbReference type="Proteomes" id="UP001180020">
    <property type="component" value="Unassembled WGS sequence"/>
</dbReference>
<reference evidence="12" key="1">
    <citation type="journal article" date="2023" name="Nat. Commun.">
        <title>Diploid and tetraploid genomes of Acorus and the evolution of monocots.</title>
        <authorList>
            <person name="Ma L."/>
            <person name="Liu K.W."/>
            <person name="Li Z."/>
            <person name="Hsiao Y.Y."/>
            <person name="Qi Y."/>
            <person name="Fu T."/>
            <person name="Tang G.D."/>
            <person name="Zhang D."/>
            <person name="Sun W.H."/>
            <person name="Liu D.K."/>
            <person name="Li Y."/>
            <person name="Chen G.Z."/>
            <person name="Liu X.D."/>
            <person name="Liao X.Y."/>
            <person name="Jiang Y.T."/>
            <person name="Yu X."/>
            <person name="Hao Y."/>
            <person name="Huang J."/>
            <person name="Zhao X.W."/>
            <person name="Ke S."/>
            <person name="Chen Y.Y."/>
            <person name="Wu W.L."/>
            <person name="Hsu J.L."/>
            <person name="Lin Y.F."/>
            <person name="Huang M.D."/>
            <person name="Li C.Y."/>
            <person name="Huang L."/>
            <person name="Wang Z.W."/>
            <person name="Zhao X."/>
            <person name="Zhong W.Y."/>
            <person name="Peng D.H."/>
            <person name="Ahmad S."/>
            <person name="Lan S."/>
            <person name="Zhang J.S."/>
            <person name="Tsai W.C."/>
            <person name="Van de Peer Y."/>
            <person name="Liu Z.J."/>
        </authorList>
    </citation>
    <scope>NUCLEOTIDE SEQUENCE</scope>
    <source>
        <strain evidence="12">CP</strain>
    </source>
</reference>
<comment type="subcellular location">
    <subcellularLocation>
        <location evidence="1">Membrane</location>
        <topology evidence="1">Multi-pass membrane protein</topology>
    </subcellularLocation>
</comment>
<name>A0AAV9BYI4_ACOCL</name>
<dbReference type="GO" id="GO:0016887">
    <property type="term" value="F:ATP hydrolysis activity"/>
    <property type="evidence" value="ECO:0007669"/>
    <property type="project" value="InterPro"/>
</dbReference>
<evidence type="ECO:0000256" key="5">
    <source>
        <dbReference type="ARBA" id="ARBA00022741"/>
    </source>
</evidence>
<protein>
    <submittedName>
        <fullName evidence="12">ABC transporter C family member 3</fullName>
    </submittedName>
</protein>
<dbReference type="Pfam" id="PF00005">
    <property type="entry name" value="ABC_tran"/>
    <property type="match status" value="2"/>
</dbReference>
<dbReference type="Gene3D" id="3.40.50.300">
    <property type="entry name" value="P-loop containing nucleotide triphosphate hydrolases"/>
    <property type="match status" value="2"/>
</dbReference>
<dbReference type="EMBL" id="JAUJYO010000022">
    <property type="protein sequence ID" value="KAK1281860.1"/>
    <property type="molecule type" value="Genomic_DNA"/>
</dbReference>
<keyword evidence="7 9" id="KW-1133">Transmembrane helix</keyword>